<evidence type="ECO:0000313" key="1">
    <source>
        <dbReference type="EMBL" id="CAB4152869.1"/>
    </source>
</evidence>
<gene>
    <name evidence="1" type="ORF">UFOVP621_32</name>
</gene>
<organism evidence="1">
    <name type="scientific">uncultured Caudovirales phage</name>
    <dbReference type="NCBI Taxonomy" id="2100421"/>
    <lineage>
        <taxon>Viruses</taxon>
        <taxon>Duplodnaviria</taxon>
        <taxon>Heunggongvirae</taxon>
        <taxon>Uroviricota</taxon>
        <taxon>Caudoviricetes</taxon>
        <taxon>Peduoviridae</taxon>
        <taxon>Maltschvirus</taxon>
        <taxon>Maltschvirus maltsch</taxon>
    </lineage>
</organism>
<accession>A0A6J5NBA5</accession>
<dbReference type="EMBL" id="LR796586">
    <property type="protein sequence ID" value="CAB4152869.1"/>
    <property type="molecule type" value="Genomic_DNA"/>
</dbReference>
<name>A0A6J5NBA5_9CAUD</name>
<protein>
    <submittedName>
        <fullName evidence="1">Uncharacterized protein</fullName>
    </submittedName>
</protein>
<sequence>MATTDQIVKAVETIGQATAKKATSKLRSSAYASGWPTELSRTLQILHNEGGHFSMDYPKHLESKIFDVEFGTQNTPPNPVMRRFLNRLDENSEEFNSAMATILDKWEIF</sequence>
<reference evidence="1" key="1">
    <citation type="submission" date="2020-04" db="EMBL/GenBank/DDBJ databases">
        <authorList>
            <person name="Chiriac C."/>
            <person name="Salcher M."/>
            <person name="Ghai R."/>
            <person name="Kavagutti S V."/>
        </authorList>
    </citation>
    <scope>NUCLEOTIDE SEQUENCE</scope>
</reference>
<proteinExistence type="predicted"/>